<evidence type="ECO:0000256" key="7">
    <source>
        <dbReference type="RuleBase" id="RU363032"/>
    </source>
</evidence>
<evidence type="ECO:0000256" key="2">
    <source>
        <dbReference type="ARBA" id="ARBA00022448"/>
    </source>
</evidence>
<dbReference type="AlphaFoldDB" id="A0A3A6PJ50"/>
<keyword evidence="4 7" id="KW-0812">Transmembrane</keyword>
<accession>A0A3A6PJ50</accession>
<comment type="similarity">
    <text evidence="7">Belongs to the binding-protein-dependent transport system permease family.</text>
</comment>
<feature type="transmembrane region" description="Helical" evidence="7">
    <location>
        <begin position="182"/>
        <end position="207"/>
    </location>
</feature>
<dbReference type="SUPFAM" id="SSF161098">
    <property type="entry name" value="MetI-like"/>
    <property type="match status" value="1"/>
</dbReference>
<feature type="transmembrane region" description="Helical" evidence="7">
    <location>
        <begin position="240"/>
        <end position="261"/>
    </location>
</feature>
<name>A0A3A6PJ50_9BACL</name>
<dbReference type="OrthoDB" id="9771544at2"/>
<evidence type="ECO:0000259" key="8">
    <source>
        <dbReference type="PROSITE" id="PS50928"/>
    </source>
</evidence>
<proteinExistence type="inferred from homology"/>
<keyword evidence="6 7" id="KW-0472">Membrane</keyword>
<protein>
    <submittedName>
        <fullName evidence="9">Carbohydrate ABC transporter permease</fullName>
    </submittedName>
</protein>
<dbReference type="PROSITE" id="PS50928">
    <property type="entry name" value="ABC_TM1"/>
    <property type="match status" value="1"/>
</dbReference>
<evidence type="ECO:0000313" key="9">
    <source>
        <dbReference type="EMBL" id="RJX40340.1"/>
    </source>
</evidence>
<comment type="caution">
    <text evidence="9">The sequence shown here is derived from an EMBL/GenBank/DDBJ whole genome shotgun (WGS) entry which is preliminary data.</text>
</comment>
<evidence type="ECO:0000256" key="6">
    <source>
        <dbReference type="ARBA" id="ARBA00023136"/>
    </source>
</evidence>
<keyword evidence="5 7" id="KW-1133">Transmembrane helix</keyword>
<reference evidence="9 10" key="1">
    <citation type="submission" date="2018-09" db="EMBL/GenBank/DDBJ databases">
        <title>Paenibacillus aracenensis nov. sp. isolated from a cave in southern Spain.</title>
        <authorList>
            <person name="Jurado V."/>
            <person name="Gutierrez-Patricio S."/>
            <person name="Gonzalez-Pimentel J.L."/>
            <person name="Miller A.Z."/>
            <person name="Laiz L."/>
            <person name="Saiz-Jimenez C."/>
        </authorList>
    </citation>
    <scope>NUCLEOTIDE SEQUENCE [LARGE SCALE GENOMIC DNA]</scope>
    <source>
        <strain evidence="9 10">JCM 19203</strain>
    </source>
</reference>
<feature type="transmembrane region" description="Helical" evidence="7">
    <location>
        <begin position="142"/>
        <end position="161"/>
    </location>
</feature>
<comment type="subcellular location">
    <subcellularLocation>
        <location evidence="1 7">Cell membrane</location>
        <topology evidence="1 7">Multi-pass membrane protein</topology>
    </subcellularLocation>
</comment>
<feature type="domain" description="ABC transmembrane type-1" evidence="8">
    <location>
        <begin position="71"/>
        <end position="261"/>
    </location>
</feature>
<dbReference type="PANTHER" id="PTHR43744">
    <property type="entry name" value="ABC TRANSPORTER PERMEASE PROTEIN MG189-RELATED-RELATED"/>
    <property type="match status" value="1"/>
</dbReference>
<dbReference type="EMBL" id="QXQB01000002">
    <property type="protein sequence ID" value="RJX40340.1"/>
    <property type="molecule type" value="Genomic_DNA"/>
</dbReference>
<keyword evidence="3" id="KW-1003">Cell membrane</keyword>
<dbReference type="CDD" id="cd06261">
    <property type="entry name" value="TM_PBP2"/>
    <property type="match status" value="1"/>
</dbReference>
<evidence type="ECO:0000313" key="10">
    <source>
        <dbReference type="Proteomes" id="UP000267798"/>
    </source>
</evidence>
<dbReference type="Gene3D" id="1.10.3720.10">
    <property type="entry name" value="MetI-like"/>
    <property type="match status" value="1"/>
</dbReference>
<dbReference type="PANTHER" id="PTHR43744:SF12">
    <property type="entry name" value="ABC TRANSPORTER PERMEASE PROTEIN MG189-RELATED"/>
    <property type="match status" value="1"/>
</dbReference>
<evidence type="ECO:0000256" key="3">
    <source>
        <dbReference type="ARBA" id="ARBA00022475"/>
    </source>
</evidence>
<evidence type="ECO:0000256" key="5">
    <source>
        <dbReference type="ARBA" id="ARBA00022989"/>
    </source>
</evidence>
<keyword evidence="2 7" id="KW-0813">Transport</keyword>
<sequence>MRSIKLRKSLPVHTLLVLVGIAFLAPFAWMLLTSLKSLEEISTFPLTIWPEVFHWSNYKDVFDIIPFARYFLNTLLVTLASVVGQLFAAPLVAYSITKIEWSGRKWIFPIVIATMLLPFQVTMIPIYMIFKDMGLTGSYWPLIIPTFTGAPLYIFLLRQFFMSIPDAIIQAARIDGASESRIYVTMILPLCRPALAAVAIFTFLYTWSDFMGPLLYLNKADMYTLTLGLQAFLAEHYTEWGLLMAASALFTLPLIIMFFFAQKQFIEGITLTGIKG</sequence>
<dbReference type="GO" id="GO:0055085">
    <property type="term" value="P:transmembrane transport"/>
    <property type="evidence" value="ECO:0007669"/>
    <property type="project" value="InterPro"/>
</dbReference>
<dbReference type="Proteomes" id="UP000267798">
    <property type="component" value="Unassembled WGS sequence"/>
</dbReference>
<organism evidence="9 10">
    <name type="scientific">Paenibacillus pinisoli</name>
    <dbReference type="NCBI Taxonomy" id="1276110"/>
    <lineage>
        <taxon>Bacteria</taxon>
        <taxon>Bacillati</taxon>
        <taxon>Bacillota</taxon>
        <taxon>Bacilli</taxon>
        <taxon>Bacillales</taxon>
        <taxon>Paenibacillaceae</taxon>
        <taxon>Paenibacillus</taxon>
    </lineage>
</organism>
<dbReference type="InterPro" id="IPR000515">
    <property type="entry name" value="MetI-like"/>
</dbReference>
<dbReference type="InterPro" id="IPR035906">
    <property type="entry name" value="MetI-like_sf"/>
</dbReference>
<dbReference type="GO" id="GO:0005886">
    <property type="term" value="C:plasma membrane"/>
    <property type="evidence" value="ECO:0007669"/>
    <property type="project" value="UniProtKB-SubCell"/>
</dbReference>
<evidence type="ECO:0000256" key="4">
    <source>
        <dbReference type="ARBA" id="ARBA00022692"/>
    </source>
</evidence>
<keyword evidence="10" id="KW-1185">Reference proteome</keyword>
<dbReference type="Pfam" id="PF00528">
    <property type="entry name" value="BPD_transp_1"/>
    <property type="match status" value="1"/>
</dbReference>
<feature type="transmembrane region" description="Helical" evidence="7">
    <location>
        <begin position="106"/>
        <end position="130"/>
    </location>
</feature>
<gene>
    <name evidence="9" type="ORF">D3P09_13405</name>
</gene>
<feature type="transmembrane region" description="Helical" evidence="7">
    <location>
        <begin position="70"/>
        <end position="94"/>
    </location>
</feature>
<dbReference type="RefSeq" id="WP_120110561.1">
    <property type="nucleotide sequence ID" value="NZ_QXQB01000002.1"/>
</dbReference>
<feature type="transmembrane region" description="Helical" evidence="7">
    <location>
        <begin position="12"/>
        <end position="32"/>
    </location>
</feature>
<evidence type="ECO:0000256" key="1">
    <source>
        <dbReference type="ARBA" id="ARBA00004651"/>
    </source>
</evidence>